<evidence type="ECO:0000313" key="2">
    <source>
        <dbReference type="Proteomes" id="UP000031666"/>
    </source>
</evidence>
<protein>
    <submittedName>
        <fullName evidence="1">Uncharacterized protein</fullName>
    </submittedName>
</protein>
<dbReference type="EMBL" id="BBSC01000002">
    <property type="protein sequence ID" value="GAM74433.1"/>
    <property type="molecule type" value="Genomic_DNA"/>
</dbReference>
<reference evidence="1 2" key="2">
    <citation type="submission" date="2015-01" db="EMBL/GenBank/DDBJ databases">
        <authorList>
            <consortium name="NBRP consortium"/>
            <person name="Sawabe T."/>
            <person name="Meirelles P."/>
            <person name="Feng G."/>
            <person name="Sayaka M."/>
            <person name="Hattori M."/>
            <person name="Ohkuma M."/>
        </authorList>
    </citation>
    <scope>NUCLEOTIDE SEQUENCE [LARGE SCALE GENOMIC DNA]</scope>
    <source>
        <strain evidence="2">JCM 19241</strain>
    </source>
</reference>
<gene>
    <name evidence="1" type="ORF">JCM19241_5629</name>
</gene>
<organism evidence="1 2">
    <name type="scientific">Vibrio ishigakensis</name>
    <dbReference type="NCBI Taxonomy" id="1481914"/>
    <lineage>
        <taxon>Bacteria</taxon>
        <taxon>Pseudomonadati</taxon>
        <taxon>Pseudomonadota</taxon>
        <taxon>Gammaproteobacteria</taxon>
        <taxon>Vibrionales</taxon>
        <taxon>Vibrionaceae</taxon>
        <taxon>Vibrio</taxon>
    </lineage>
</organism>
<name>A0A0B8QGY5_9VIBR</name>
<dbReference type="AlphaFoldDB" id="A0A0B8QGY5"/>
<reference evidence="1 2" key="1">
    <citation type="submission" date="2015-01" db="EMBL/GenBank/DDBJ databases">
        <title>Vibrio sp. C94 JCM 19241 whole genome shotgun sequence.</title>
        <authorList>
            <person name="Sawabe T."/>
            <person name="Meirelles P."/>
            <person name="Feng G."/>
            <person name="Sayaka M."/>
            <person name="Hattori M."/>
            <person name="Ohkuma M."/>
        </authorList>
    </citation>
    <scope>NUCLEOTIDE SEQUENCE [LARGE SCALE GENOMIC DNA]</scope>
    <source>
        <strain evidence="2">JCM 19241</strain>
    </source>
</reference>
<proteinExistence type="predicted"/>
<comment type="caution">
    <text evidence="1">The sequence shown here is derived from an EMBL/GenBank/DDBJ whole genome shotgun (WGS) entry which is preliminary data.</text>
</comment>
<evidence type="ECO:0000313" key="1">
    <source>
        <dbReference type="EMBL" id="GAM74433.1"/>
    </source>
</evidence>
<dbReference type="Proteomes" id="UP000031666">
    <property type="component" value="Unassembled WGS sequence"/>
</dbReference>
<sequence>MVIVVTSIQDYMDENHKLDPEHRLIVVDISKTLQKMSDNLALFELILANDLHLLFDVFWLEEVEVRCEVDSLNMNEIHKVARARNYSRAN</sequence>
<accession>A0A0B8QGY5</accession>